<evidence type="ECO:0000313" key="2">
    <source>
        <dbReference type="Proteomes" id="UP001371456"/>
    </source>
</evidence>
<name>A0AAN8TEZ0_SOLBU</name>
<dbReference type="Gene3D" id="3.80.10.10">
    <property type="entry name" value="Ribonuclease Inhibitor"/>
    <property type="match status" value="1"/>
</dbReference>
<accession>A0AAN8TEZ0</accession>
<dbReference type="PANTHER" id="PTHR15140">
    <property type="entry name" value="TUBULIN-SPECIFIC CHAPERONE E"/>
    <property type="match status" value="1"/>
</dbReference>
<proteinExistence type="predicted"/>
<sequence length="305" mass="36256">MDVEFPYSWVNAIRQLTELRYLALYVGNFELQWISHLRYLQTLQVKSHKKLCIRGASLWEMTELRHVNIEQFSLEGEYNDQESSTTMLENLKTFRTWYISRYDINPRFWWKFSNLEELSLRIKYAPKFPLFPISEVHTYLHSLFLDFTLTEFWDSVGWESYFVFSSNLRDLSLNGCFLMKEMVSNIARLRKLESLKLKGGTPLERTQSYCWDVRNVEFRALKYLILLDMQMDEWIASEESFPVLEELVIQDGYYFKEIPPSFVDIPTLRLIEVIDCDDSLVASVMNIKSEIEETSGCDRLQVLIL</sequence>
<dbReference type="AlphaFoldDB" id="A0AAN8TEZ0"/>
<gene>
    <name evidence="1" type="ORF">RDI58_015818</name>
</gene>
<evidence type="ECO:0000313" key="1">
    <source>
        <dbReference type="EMBL" id="KAK6787293.1"/>
    </source>
</evidence>
<reference evidence="1 2" key="1">
    <citation type="submission" date="2024-02" db="EMBL/GenBank/DDBJ databases">
        <title>de novo genome assembly of Solanum bulbocastanum strain 11H21.</title>
        <authorList>
            <person name="Hosaka A.J."/>
        </authorList>
    </citation>
    <scope>NUCLEOTIDE SEQUENCE [LARGE SCALE GENOMIC DNA]</scope>
    <source>
        <tissue evidence="1">Young leaves</tissue>
    </source>
</reference>
<dbReference type="PANTHER" id="PTHR15140:SF40">
    <property type="entry name" value="LATE BLIGHT RESISTANCE PROTEIN HOMOLOG R1C-3"/>
    <property type="match status" value="1"/>
</dbReference>
<dbReference type="InterPro" id="IPR032675">
    <property type="entry name" value="LRR_dom_sf"/>
</dbReference>
<dbReference type="Proteomes" id="UP001371456">
    <property type="component" value="Unassembled WGS sequence"/>
</dbReference>
<comment type="caution">
    <text evidence="1">The sequence shown here is derived from an EMBL/GenBank/DDBJ whole genome shotgun (WGS) entry which is preliminary data.</text>
</comment>
<organism evidence="1 2">
    <name type="scientific">Solanum bulbocastanum</name>
    <name type="common">Wild potato</name>
    <dbReference type="NCBI Taxonomy" id="147425"/>
    <lineage>
        <taxon>Eukaryota</taxon>
        <taxon>Viridiplantae</taxon>
        <taxon>Streptophyta</taxon>
        <taxon>Embryophyta</taxon>
        <taxon>Tracheophyta</taxon>
        <taxon>Spermatophyta</taxon>
        <taxon>Magnoliopsida</taxon>
        <taxon>eudicotyledons</taxon>
        <taxon>Gunneridae</taxon>
        <taxon>Pentapetalae</taxon>
        <taxon>asterids</taxon>
        <taxon>lamiids</taxon>
        <taxon>Solanales</taxon>
        <taxon>Solanaceae</taxon>
        <taxon>Solanoideae</taxon>
        <taxon>Solaneae</taxon>
        <taxon>Solanum</taxon>
    </lineage>
</organism>
<dbReference type="SUPFAM" id="SSF52058">
    <property type="entry name" value="L domain-like"/>
    <property type="match status" value="1"/>
</dbReference>
<protein>
    <submittedName>
        <fullName evidence="1">Uncharacterized protein</fullName>
    </submittedName>
</protein>
<keyword evidence="2" id="KW-1185">Reference proteome</keyword>
<dbReference type="EMBL" id="JBANQN010000006">
    <property type="protein sequence ID" value="KAK6787293.1"/>
    <property type="molecule type" value="Genomic_DNA"/>
</dbReference>